<dbReference type="AlphaFoldDB" id="A0A5J6MI59"/>
<keyword evidence="4" id="KW-1185">Reference proteome</keyword>
<organism evidence="3 4">
    <name type="scientific">Hypericibacter terrae</name>
    <dbReference type="NCBI Taxonomy" id="2602015"/>
    <lineage>
        <taxon>Bacteria</taxon>
        <taxon>Pseudomonadati</taxon>
        <taxon>Pseudomonadota</taxon>
        <taxon>Alphaproteobacteria</taxon>
        <taxon>Rhodospirillales</taxon>
        <taxon>Dongiaceae</taxon>
        <taxon>Hypericibacter</taxon>
    </lineage>
</organism>
<evidence type="ECO:0000259" key="2">
    <source>
        <dbReference type="Pfam" id="PF20434"/>
    </source>
</evidence>
<dbReference type="InterPro" id="IPR050300">
    <property type="entry name" value="GDXG_lipolytic_enzyme"/>
</dbReference>
<keyword evidence="1" id="KW-0378">Hydrolase</keyword>
<name>A0A5J6MI59_9PROT</name>
<sequence>MAYDHLDDATINAQFSPRIAVPDCEEWLARDAKLSAETRGKIRHTADIAYGESPGERLDVFPAGNPGAPIHVYIHGGYWRALDKKDFSYVAEPLVAGGATTVVLNYDLCPKVTLDTVVQQTRNAVIWIYRHAGLLGGNADRIFLSGSSAGAHLVAMMLAEDWTRSPVPPDVIKGAACITGIYQIDPVLRIQANAEIRLKPEMVARNSPLSLPLRAHCPVLVAVGAKETPEWIKQSEAYEAFLRRHGCATEFIKLPETHHFSITQSLSWPQSVLAKAMLKQMGL</sequence>
<proteinExistence type="predicted"/>
<protein>
    <submittedName>
        <fullName evidence="3">Esterase</fullName>
    </submittedName>
</protein>
<dbReference type="PANTHER" id="PTHR48081">
    <property type="entry name" value="AB HYDROLASE SUPERFAMILY PROTEIN C4A8.06C"/>
    <property type="match status" value="1"/>
</dbReference>
<dbReference type="Proteomes" id="UP000326202">
    <property type="component" value="Chromosome"/>
</dbReference>
<dbReference type="InterPro" id="IPR049492">
    <property type="entry name" value="BD-FAE-like_dom"/>
</dbReference>
<evidence type="ECO:0000313" key="3">
    <source>
        <dbReference type="EMBL" id="QEX16811.1"/>
    </source>
</evidence>
<evidence type="ECO:0000313" key="4">
    <source>
        <dbReference type="Proteomes" id="UP000326202"/>
    </source>
</evidence>
<dbReference type="EMBL" id="CP042906">
    <property type="protein sequence ID" value="QEX16811.1"/>
    <property type="molecule type" value="Genomic_DNA"/>
</dbReference>
<dbReference type="Pfam" id="PF20434">
    <property type="entry name" value="BD-FAE"/>
    <property type="match status" value="1"/>
</dbReference>
<dbReference type="PANTHER" id="PTHR48081:SF33">
    <property type="entry name" value="KYNURENINE FORMAMIDASE"/>
    <property type="match status" value="1"/>
</dbReference>
<dbReference type="Gene3D" id="3.40.50.1820">
    <property type="entry name" value="alpha/beta hydrolase"/>
    <property type="match status" value="1"/>
</dbReference>
<accession>A0A5J6MI59</accession>
<dbReference type="GO" id="GO:0016787">
    <property type="term" value="F:hydrolase activity"/>
    <property type="evidence" value="ECO:0007669"/>
    <property type="project" value="UniProtKB-KW"/>
</dbReference>
<evidence type="ECO:0000256" key="1">
    <source>
        <dbReference type="ARBA" id="ARBA00022801"/>
    </source>
</evidence>
<feature type="domain" description="BD-FAE-like" evidence="2">
    <location>
        <begin position="68"/>
        <end position="157"/>
    </location>
</feature>
<dbReference type="RefSeq" id="WP_151177123.1">
    <property type="nucleotide sequence ID" value="NZ_CP042906.1"/>
</dbReference>
<gene>
    <name evidence="3" type="ORF">FRZ44_21060</name>
</gene>
<reference evidence="3 4" key="1">
    <citation type="submission" date="2019-08" db="EMBL/GenBank/DDBJ databases">
        <title>Hyperibacter terrae gen. nov., sp. nov. and Hyperibacter viscosus sp. nov., two new members in the family Rhodospirillaceae isolated from the rhizosphere of Hypericum perforatum.</title>
        <authorList>
            <person name="Noviana Z."/>
        </authorList>
    </citation>
    <scope>NUCLEOTIDE SEQUENCE [LARGE SCALE GENOMIC DNA]</scope>
    <source>
        <strain evidence="3 4">R5913</strain>
    </source>
</reference>
<dbReference type="KEGG" id="htq:FRZ44_21060"/>
<dbReference type="OrthoDB" id="9771666at2"/>
<dbReference type="InterPro" id="IPR029058">
    <property type="entry name" value="AB_hydrolase_fold"/>
</dbReference>
<dbReference type="SUPFAM" id="SSF53474">
    <property type="entry name" value="alpha/beta-Hydrolases"/>
    <property type="match status" value="1"/>
</dbReference>